<organism evidence="2 3">
    <name type="scientific">Haematococcus lacustris</name>
    <name type="common">Green alga</name>
    <name type="synonym">Haematococcus pluvialis</name>
    <dbReference type="NCBI Taxonomy" id="44745"/>
    <lineage>
        <taxon>Eukaryota</taxon>
        <taxon>Viridiplantae</taxon>
        <taxon>Chlorophyta</taxon>
        <taxon>core chlorophytes</taxon>
        <taxon>Chlorophyceae</taxon>
        <taxon>CS clade</taxon>
        <taxon>Chlamydomonadales</taxon>
        <taxon>Haematococcaceae</taxon>
        <taxon>Haematococcus</taxon>
    </lineage>
</organism>
<dbReference type="Proteomes" id="UP000485058">
    <property type="component" value="Unassembled WGS sequence"/>
</dbReference>
<keyword evidence="1" id="KW-0812">Transmembrane</keyword>
<evidence type="ECO:0000256" key="1">
    <source>
        <dbReference type="SAM" id="Phobius"/>
    </source>
</evidence>
<proteinExistence type="predicted"/>
<sequence length="103" mass="10809">MWRILIKTGIAPPGITGAEDDDKLPAAAGVGFSDVGAGHPGTDSAAFSSQVFVQWRQEFYTRMRAHLAAASAAMGCTCGLCGAPALVAFTGKRQYMELLNFGK</sequence>
<comment type="caution">
    <text evidence="2">The sequence shown here is derived from an EMBL/GenBank/DDBJ whole genome shotgun (WGS) entry which is preliminary data.</text>
</comment>
<keyword evidence="3" id="KW-1185">Reference proteome</keyword>
<keyword evidence="1" id="KW-0472">Membrane</keyword>
<dbReference type="InterPro" id="IPR036895">
    <property type="entry name" value="Uracil-DNA_glycosylase-like_sf"/>
</dbReference>
<feature type="transmembrane region" description="Helical" evidence="1">
    <location>
        <begin position="65"/>
        <end position="89"/>
    </location>
</feature>
<name>A0A699YD97_HAELA</name>
<accession>A0A699YD97</accession>
<evidence type="ECO:0000313" key="2">
    <source>
        <dbReference type="EMBL" id="GFH08180.1"/>
    </source>
</evidence>
<protein>
    <submittedName>
        <fullName evidence="2">UDG domain-containing protein</fullName>
    </submittedName>
</protein>
<dbReference type="Gene3D" id="3.40.470.10">
    <property type="entry name" value="Uracil-DNA glycosylase-like domain"/>
    <property type="match status" value="1"/>
</dbReference>
<evidence type="ECO:0000313" key="3">
    <source>
        <dbReference type="Proteomes" id="UP000485058"/>
    </source>
</evidence>
<dbReference type="AlphaFoldDB" id="A0A699YD97"/>
<gene>
    <name evidence="2" type="ORF">HaLaN_03101</name>
</gene>
<reference evidence="2 3" key="1">
    <citation type="submission" date="2020-02" db="EMBL/GenBank/DDBJ databases">
        <title>Draft genome sequence of Haematococcus lacustris strain NIES-144.</title>
        <authorList>
            <person name="Morimoto D."/>
            <person name="Nakagawa S."/>
            <person name="Yoshida T."/>
            <person name="Sawayama S."/>
        </authorList>
    </citation>
    <scope>NUCLEOTIDE SEQUENCE [LARGE SCALE GENOMIC DNA]</scope>
    <source>
        <strain evidence="2 3">NIES-144</strain>
    </source>
</reference>
<keyword evidence="1" id="KW-1133">Transmembrane helix</keyword>
<dbReference type="EMBL" id="BLLF01000144">
    <property type="protein sequence ID" value="GFH08180.1"/>
    <property type="molecule type" value="Genomic_DNA"/>
</dbReference>